<dbReference type="Gene3D" id="3.20.20.70">
    <property type="entry name" value="Aldolase class I"/>
    <property type="match status" value="1"/>
</dbReference>
<proteinExistence type="inferred from homology"/>
<accession>A0A937X528</accession>
<evidence type="ECO:0000313" key="3">
    <source>
        <dbReference type="EMBL" id="MBM3276039.1"/>
    </source>
</evidence>
<dbReference type="EMBL" id="VGJX01000832">
    <property type="protein sequence ID" value="MBM3276039.1"/>
    <property type="molecule type" value="Genomic_DNA"/>
</dbReference>
<dbReference type="InterPro" id="IPR001093">
    <property type="entry name" value="IMP_DH_GMPRt"/>
</dbReference>
<dbReference type="InterPro" id="IPR013785">
    <property type="entry name" value="Aldolase_TIM"/>
</dbReference>
<protein>
    <submittedName>
        <fullName evidence="3">IMP dehydrogenase</fullName>
    </submittedName>
</protein>
<dbReference type="SUPFAM" id="SSF51412">
    <property type="entry name" value="Inosine monophosphate dehydrogenase (IMPDH)"/>
    <property type="match status" value="1"/>
</dbReference>
<name>A0A937X528_9BACT</name>
<dbReference type="InterPro" id="IPR005990">
    <property type="entry name" value="IMP_DH"/>
</dbReference>
<dbReference type="PANTHER" id="PTHR11911:SF111">
    <property type="entry name" value="INOSINE-5'-MONOPHOSPHATE DEHYDROGENASE"/>
    <property type="match status" value="1"/>
</dbReference>
<organism evidence="3 4">
    <name type="scientific">Candidatus Tanganyikabacteria bacterium</name>
    <dbReference type="NCBI Taxonomy" id="2961651"/>
    <lineage>
        <taxon>Bacteria</taxon>
        <taxon>Bacillati</taxon>
        <taxon>Candidatus Sericytochromatia</taxon>
        <taxon>Candidatus Tanganyikabacteria</taxon>
    </lineage>
</organism>
<comment type="similarity">
    <text evidence="1">Belongs to the IMPDH/GMPR family.</text>
</comment>
<dbReference type="CDD" id="cd00381">
    <property type="entry name" value="IMPDH"/>
    <property type="match status" value="1"/>
</dbReference>
<dbReference type="AlphaFoldDB" id="A0A937X528"/>
<reference evidence="3 4" key="1">
    <citation type="submission" date="2019-03" db="EMBL/GenBank/DDBJ databases">
        <title>Lake Tanganyika Metagenome-Assembled Genomes (MAGs).</title>
        <authorList>
            <person name="Tran P."/>
        </authorList>
    </citation>
    <scope>NUCLEOTIDE SEQUENCE [LARGE SCALE GENOMIC DNA]</scope>
    <source>
        <strain evidence="3">K_DeepCast_65m_m2_236</strain>
    </source>
</reference>
<evidence type="ECO:0000256" key="1">
    <source>
        <dbReference type="ARBA" id="ARBA00005502"/>
    </source>
</evidence>
<evidence type="ECO:0000313" key="4">
    <source>
        <dbReference type="Proteomes" id="UP000703893"/>
    </source>
</evidence>
<feature type="non-terminal residue" evidence="3">
    <location>
        <position position="287"/>
    </location>
</feature>
<evidence type="ECO:0000259" key="2">
    <source>
        <dbReference type="Pfam" id="PF00478"/>
    </source>
</evidence>
<gene>
    <name evidence="3" type="ORF">FJZ00_12880</name>
</gene>
<sequence length="287" mass="30032">MKSFDISDFPEGLTFDDVLLLPGYSDFLPHEADLRTRVSRNVWLNIPVVGSAMDTVTEAEMAIHLALLGGIGIVHRNMVPDAQADHVRRVKDHTFAEGEFPAAALDKQGRLLAGAAVGVSGAVDRARKLVEAGADLLVIDTAHGHTKNVGQTLEDLKGAFPQIDIVAGNISTPEAAQFLINHGADGVKCGQGPGSICTTRVVAGIGVPQISAVRAVAAVAHEHGIPVIADGGIQYSGDLTKAIAAGADTVMLGSLLARTRESPGQEVLWQGRPFKVYRGMGSIGALQ</sequence>
<dbReference type="FunFam" id="3.20.20.70:FF:000424">
    <property type="entry name" value="Inosine-5'-monophosphate dehydrogenase 2"/>
    <property type="match status" value="1"/>
</dbReference>
<dbReference type="PANTHER" id="PTHR11911">
    <property type="entry name" value="INOSINE-5-MONOPHOSPHATE DEHYDROGENASE RELATED"/>
    <property type="match status" value="1"/>
</dbReference>
<dbReference type="GO" id="GO:0006183">
    <property type="term" value="P:GTP biosynthetic process"/>
    <property type="evidence" value="ECO:0007669"/>
    <property type="project" value="TreeGrafter"/>
</dbReference>
<feature type="domain" description="IMP dehydrogenase/GMP reductase" evidence="2">
    <location>
        <begin position="12"/>
        <end position="286"/>
    </location>
</feature>
<dbReference type="GO" id="GO:0003938">
    <property type="term" value="F:IMP dehydrogenase activity"/>
    <property type="evidence" value="ECO:0007669"/>
    <property type="project" value="InterPro"/>
</dbReference>
<dbReference type="Pfam" id="PF00478">
    <property type="entry name" value="IMPDH"/>
    <property type="match status" value="1"/>
</dbReference>
<dbReference type="Proteomes" id="UP000703893">
    <property type="component" value="Unassembled WGS sequence"/>
</dbReference>
<dbReference type="SMART" id="SM01240">
    <property type="entry name" value="IMPDH"/>
    <property type="match status" value="1"/>
</dbReference>
<comment type="caution">
    <text evidence="3">The sequence shown here is derived from an EMBL/GenBank/DDBJ whole genome shotgun (WGS) entry which is preliminary data.</text>
</comment>